<dbReference type="AlphaFoldDB" id="A0A6S6Y0C3"/>
<protein>
    <recommendedName>
        <fullName evidence="3">DUF3619 domain-containing protein</fullName>
    </recommendedName>
</protein>
<accession>A0A6S6Y0C3</accession>
<reference evidence="1 2" key="1">
    <citation type="submission" date="2020-03" db="EMBL/GenBank/DDBJ databases">
        <authorList>
            <consortium name="Genoscope - CEA"/>
            <person name="William W."/>
        </authorList>
    </citation>
    <scope>NUCLEOTIDE SEQUENCE [LARGE SCALE GENOMIC DNA]</scope>
    <source>
        <strain evidence="2">DSM 16959</strain>
    </source>
</reference>
<dbReference type="EMBL" id="LR778301">
    <property type="protein sequence ID" value="CAB1368622.1"/>
    <property type="molecule type" value="Genomic_DNA"/>
</dbReference>
<dbReference type="Proteomes" id="UP000515733">
    <property type="component" value="Chromosome"/>
</dbReference>
<name>A0A6S6Y0C3_9PROT</name>
<proteinExistence type="predicted"/>
<dbReference type="KEGG" id="doe:DENOEST_1457"/>
<sequence>MNDELKLGLHIRQVLDQGCLQLDSQLVARLREARTAALARQQLAAEGRLSLAGSLQIGMEKALPHLRTVAALGALMMGMVGSYYWNSFEDAEANEEIDSALLAADLPVDAYTDQGFHAWLNHSSQD</sequence>
<dbReference type="Pfam" id="PF12279">
    <property type="entry name" value="DUF3619"/>
    <property type="match status" value="1"/>
</dbReference>
<evidence type="ECO:0000313" key="1">
    <source>
        <dbReference type="EMBL" id="CAB1368622.1"/>
    </source>
</evidence>
<keyword evidence="2" id="KW-1185">Reference proteome</keyword>
<dbReference type="OrthoDB" id="8562153at2"/>
<organism evidence="1 2">
    <name type="scientific">Denitratisoma oestradiolicum</name>
    <dbReference type="NCBI Taxonomy" id="311182"/>
    <lineage>
        <taxon>Bacteria</taxon>
        <taxon>Pseudomonadati</taxon>
        <taxon>Pseudomonadota</taxon>
        <taxon>Betaproteobacteria</taxon>
        <taxon>Nitrosomonadales</taxon>
        <taxon>Sterolibacteriaceae</taxon>
        <taxon>Denitratisoma</taxon>
    </lineage>
</organism>
<evidence type="ECO:0008006" key="3">
    <source>
        <dbReference type="Google" id="ProtNLM"/>
    </source>
</evidence>
<gene>
    <name evidence="1" type="ORF">DENOEST_1457</name>
</gene>
<dbReference type="RefSeq" id="WP_145769723.1">
    <property type="nucleotide sequence ID" value="NZ_LR778301.1"/>
</dbReference>
<dbReference type="InterPro" id="IPR022064">
    <property type="entry name" value="DUF3619"/>
</dbReference>
<evidence type="ECO:0000313" key="2">
    <source>
        <dbReference type="Proteomes" id="UP000515733"/>
    </source>
</evidence>